<name>A0A6S8C759_9STRA</name>
<dbReference type="EMBL" id="HBIN01011050">
    <property type="protein sequence ID" value="CAE0438032.1"/>
    <property type="molecule type" value="Transcribed_RNA"/>
</dbReference>
<proteinExistence type="predicted"/>
<organism evidence="1">
    <name type="scientific">Aplanochytrium stocchinoi</name>
    <dbReference type="NCBI Taxonomy" id="215587"/>
    <lineage>
        <taxon>Eukaryota</taxon>
        <taxon>Sar</taxon>
        <taxon>Stramenopiles</taxon>
        <taxon>Bigyra</taxon>
        <taxon>Labyrinthulomycetes</taxon>
        <taxon>Thraustochytrida</taxon>
        <taxon>Thraustochytriidae</taxon>
        <taxon>Aplanochytrium</taxon>
    </lineage>
</organism>
<dbReference type="AlphaFoldDB" id="A0A6S8C759"/>
<evidence type="ECO:0000313" key="3">
    <source>
        <dbReference type="EMBL" id="CAE0438031.1"/>
    </source>
</evidence>
<evidence type="ECO:0000313" key="2">
    <source>
        <dbReference type="EMBL" id="CAE0438030.1"/>
    </source>
</evidence>
<dbReference type="EMBL" id="HBIN01011047">
    <property type="protein sequence ID" value="CAE0438029.1"/>
    <property type="molecule type" value="Transcribed_RNA"/>
</dbReference>
<dbReference type="EMBL" id="HBIN01011048">
    <property type="protein sequence ID" value="CAE0438030.1"/>
    <property type="molecule type" value="Transcribed_RNA"/>
</dbReference>
<evidence type="ECO:0000313" key="4">
    <source>
        <dbReference type="EMBL" id="CAE0438032.1"/>
    </source>
</evidence>
<evidence type="ECO:0000313" key="1">
    <source>
        <dbReference type="EMBL" id="CAE0438029.1"/>
    </source>
</evidence>
<reference evidence="1" key="1">
    <citation type="submission" date="2021-01" db="EMBL/GenBank/DDBJ databases">
        <authorList>
            <person name="Corre E."/>
            <person name="Pelletier E."/>
            <person name="Niang G."/>
            <person name="Scheremetjew M."/>
            <person name="Finn R."/>
            <person name="Kale V."/>
            <person name="Holt S."/>
            <person name="Cochrane G."/>
            <person name="Meng A."/>
            <person name="Brown T."/>
            <person name="Cohen L."/>
        </authorList>
    </citation>
    <scope>NUCLEOTIDE SEQUENCE</scope>
    <source>
        <strain evidence="1">GSBS06</strain>
    </source>
</reference>
<dbReference type="EMBL" id="HBIN01011049">
    <property type="protein sequence ID" value="CAE0438031.1"/>
    <property type="molecule type" value="Transcribed_RNA"/>
</dbReference>
<sequence length="336" mass="39015">MLSKNLMTLELKKMALSKKRQNRASKRSCISISCAFIASVIIALVTMGPLKTTLTMLSLTIEESSVDVTHSELVSQSTLETKSVMRHNHWVQYGPPRTATSLQFTIVCMGMFMRLRGTNEAEQMSCVFNPVPKRRFERITKKEGNRPLVIKTHSGRYINEVWGPPNTTSVFMTSKMREKDKEYIESVRKFGYTIPFVQSVSDVSKLSHQILYEYQSVFELPDEDMMLLGEFMRYWDILRQCCGVQMSSSWRQQLLDENITSNEHNPWYSACDTYNISRVESRFMSSILFNEINRLPRLRSMLRVSGRDAELNGSYCERYNTAVRRNHLHFNQMMPS</sequence>
<protein>
    <submittedName>
        <fullName evidence="1">Uncharacterized protein</fullName>
    </submittedName>
</protein>
<accession>A0A6S8C759</accession>
<gene>
    <name evidence="1" type="ORF">ASTO00021_LOCUS8281</name>
    <name evidence="2" type="ORF">ASTO00021_LOCUS8282</name>
    <name evidence="3" type="ORF">ASTO00021_LOCUS8283</name>
    <name evidence="4" type="ORF">ASTO00021_LOCUS8284</name>
</gene>